<evidence type="ECO:0000256" key="1">
    <source>
        <dbReference type="SAM" id="MobiDB-lite"/>
    </source>
</evidence>
<dbReference type="AlphaFoldDB" id="A0A9W8MPC8"/>
<comment type="caution">
    <text evidence="2">The sequence shown here is derived from an EMBL/GenBank/DDBJ whole genome shotgun (WGS) entry which is preliminary data.</text>
</comment>
<name>A0A9W8MPC8_9AGAR</name>
<keyword evidence="3" id="KW-1185">Reference proteome</keyword>
<feature type="region of interest" description="Disordered" evidence="1">
    <location>
        <begin position="109"/>
        <end position="148"/>
    </location>
</feature>
<protein>
    <submittedName>
        <fullName evidence="2">Uncharacterized protein</fullName>
    </submittedName>
</protein>
<dbReference type="Proteomes" id="UP001148786">
    <property type="component" value="Unassembled WGS sequence"/>
</dbReference>
<dbReference type="EMBL" id="JANKHO010003561">
    <property type="protein sequence ID" value="KAJ3482576.1"/>
    <property type="molecule type" value="Genomic_DNA"/>
</dbReference>
<organism evidence="2 3">
    <name type="scientific">Agrocybe chaxingu</name>
    <dbReference type="NCBI Taxonomy" id="84603"/>
    <lineage>
        <taxon>Eukaryota</taxon>
        <taxon>Fungi</taxon>
        <taxon>Dikarya</taxon>
        <taxon>Basidiomycota</taxon>
        <taxon>Agaricomycotina</taxon>
        <taxon>Agaricomycetes</taxon>
        <taxon>Agaricomycetidae</taxon>
        <taxon>Agaricales</taxon>
        <taxon>Agaricineae</taxon>
        <taxon>Strophariaceae</taxon>
        <taxon>Agrocybe</taxon>
    </lineage>
</organism>
<evidence type="ECO:0000313" key="2">
    <source>
        <dbReference type="EMBL" id="KAJ3482576.1"/>
    </source>
</evidence>
<sequence length="148" mass="16786">MRGRKVEEDKILEDRTSNERKDRARGGTGVDIERRRTRKRITNELVLLLSTPKSQAQPKPLARLLRLARLAQTSKCDRRIDCSRASKRAKTGPSSIKAYGLREDEQSLGGRVISVRPPMRRRESIGQTKAKAKDDRRGRGRAKLASIL</sequence>
<feature type="compositionally biased region" description="Basic and acidic residues" evidence="1">
    <location>
        <begin position="1"/>
        <end position="25"/>
    </location>
</feature>
<accession>A0A9W8MPC8</accession>
<proteinExistence type="predicted"/>
<gene>
    <name evidence="2" type="ORF">NLJ89_g12131</name>
</gene>
<reference evidence="2" key="1">
    <citation type="submission" date="2022-07" db="EMBL/GenBank/DDBJ databases">
        <title>Genome Sequence of Agrocybe chaxingu.</title>
        <authorList>
            <person name="Buettner E."/>
        </authorList>
    </citation>
    <scope>NUCLEOTIDE SEQUENCE</scope>
    <source>
        <strain evidence="2">MP-N11</strain>
    </source>
</reference>
<evidence type="ECO:0000313" key="3">
    <source>
        <dbReference type="Proteomes" id="UP001148786"/>
    </source>
</evidence>
<feature type="region of interest" description="Disordered" evidence="1">
    <location>
        <begin position="1"/>
        <end position="33"/>
    </location>
</feature>